<dbReference type="SUPFAM" id="SSF103088">
    <property type="entry name" value="OmpA-like"/>
    <property type="match status" value="1"/>
</dbReference>
<comment type="caution">
    <text evidence="1">The sequence shown here is derived from an EMBL/GenBank/DDBJ whole genome shotgun (WGS) entry which is preliminary data.</text>
</comment>
<dbReference type="Gene3D" id="3.30.1330.60">
    <property type="entry name" value="OmpA-like domain"/>
    <property type="match status" value="1"/>
</dbReference>
<dbReference type="AlphaFoldDB" id="A0A2K9GWP6"/>
<dbReference type="InterPro" id="IPR036737">
    <property type="entry name" value="OmpA-like_sf"/>
</dbReference>
<evidence type="ECO:0000313" key="1">
    <source>
        <dbReference type="EMBL" id="RGY67330.1"/>
    </source>
</evidence>
<protein>
    <submittedName>
        <fullName evidence="1">Uncharacterized protein</fullName>
    </submittedName>
</protein>
<proteinExistence type="predicted"/>
<gene>
    <name evidence="1" type="ORF">DXA27_16025</name>
</gene>
<reference evidence="1 2" key="1">
    <citation type="submission" date="2018-08" db="EMBL/GenBank/DDBJ databases">
        <title>A genome reference for cultivated species of the human gut microbiota.</title>
        <authorList>
            <person name="Zou Y."/>
            <person name="Xue W."/>
            <person name="Luo G."/>
        </authorList>
    </citation>
    <scope>NUCLEOTIDE SEQUENCE [LARGE SCALE GENOMIC DNA]</scope>
    <source>
        <strain evidence="1 2">OF01-1</strain>
    </source>
</reference>
<sequence>MKRELSMVLCLLLLPGMAGAKAGADSPEKKTVSAVNNKQKVRQKITPVGTRKSTSVRPLSVCEVKVDLPTDSMLLSWVGFLSPSATEAPKVEEVRQTVRGSIVLDYSRGQKTKYDARNFVEAVYKLLAVTRPLKETPGVSLEGIRLTGYTAPDGDYRANERLGLQRALALKDYIRREKSFGTVPFEVNWIAEDWKGLTDLIVGSEMAFKESVLDIIRTVDVVDGRERMLMDLAGGTAYHYLSSAFFGKLRRIDYEVSYVDGSLAAQPSTGMTEGEAVVTSGKPEAFSVADFCRLAEAHAVGSAEFNDLMDLAGRLYPDSPVACINAAGVALLRRDTERARRYLQRFATLPEAGCNMGILCLLEGDRGKAEVYLSLAQAGGSVPAGRALRFVQSK</sequence>
<evidence type="ECO:0000313" key="2">
    <source>
        <dbReference type="Proteomes" id="UP000284614"/>
    </source>
</evidence>
<accession>A0A2K9GWP6</accession>
<dbReference type="EMBL" id="QSDG01000015">
    <property type="protein sequence ID" value="RGY67330.1"/>
    <property type="molecule type" value="Genomic_DNA"/>
</dbReference>
<organism evidence="1 2">
    <name type="scientific">Bacteroides fragilis</name>
    <dbReference type="NCBI Taxonomy" id="817"/>
    <lineage>
        <taxon>Bacteria</taxon>
        <taxon>Pseudomonadati</taxon>
        <taxon>Bacteroidota</taxon>
        <taxon>Bacteroidia</taxon>
        <taxon>Bacteroidales</taxon>
        <taxon>Bacteroidaceae</taxon>
        <taxon>Bacteroides</taxon>
    </lineage>
</organism>
<dbReference type="Proteomes" id="UP000284614">
    <property type="component" value="Unassembled WGS sequence"/>
</dbReference>
<name>A0A2K9GWP6_BACFG</name>
<dbReference type="RefSeq" id="WP_101603016.1">
    <property type="nucleotide sequence ID" value="NZ_CP018937.1"/>
</dbReference>